<dbReference type="AlphaFoldDB" id="A0A2T5J537"/>
<keyword evidence="1" id="KW-0732">Signal</keyword>
<sequence>MRPTSMRNKIASILSLSLALLMYASMASAQTKPSTDKRYTPKPYTPGNIQLYKTIARIDSIYFGAYNTGNEKIIDSLTSEDLEFYHDRAGLSTSKADNLASLRKNIYGKVTRTLTLGSLEVYEIPGYGAVEFGYHSFRNIAEPGESQPSKFVAIWQKKGEQWQLTRVISLH</sequence>
<dbReference type="Gene3D" id="3.10.450.50">
    <property type="match status" value="1"/>
</dbReference>
<evidence type="ECO:0000259" key="2">
    <source>
        <dbReference type="Pfam" id="PF14534"/>
    </source>
</evidence>
<dbReference type="SUPFAM" id="SSF54427">
    <property type="entry name" value="NTF2-like"/>
    <property type="match status" value="1"/>
</dbReference>
<feature type="signal peptide" evidence="1">
    <location>
        <begin position="1"/>
        <end position="29"/>
    </location>
</feature>
<accession>A0A2T5J537</accession>
<dbReference type="InterPro" id="IPR032710">
    <property type="entry name" value="NTF2-like_dom_sf"/>
</dbReference>
<dbReference type="Pfam" id="PF14534">
    <property type="entry name" value="DUF4440"/>
    <property type="match status" value="1"/>
</dbReference>
<feature type="domain" description="DUF4440" evidence="2">
    <location>
        <begin position="55"/>
        <end position="164"/>
    </location>
</feature>
<gene>
    <name evidence="3" type="ORF">C8P68_11072</name>
</gene>
<comment type="caution">
    <text evidence="3">The sequence shown here is derived from an EMBL/GenBank/DDBJ whole genome shotgun (WGS) entry which is preliminary data.</text>
</comment>
<proteinExistence type="predicted"/>
<evidence type="ECO:0000256" key="1">
    <source>
        <dbReference type="SAM" id="SignalP"/>
    </source>
</evidence>
<feature type="chain" id="PRO_5015604914" evidence="1">
    <location>
        <begin position="30"/>
        <end position="171"/>
    </location>
</feature>
<dbReference type="OrthoDB" id="1357763at2"/>
<dbReference type="EMBL" id="QAOQ01000010">
    <property type="protein sequence ID" value="PTQ92941.1"/>
    <property type="molecule type" value="Genomic_DNA"/>
</dbReference>
<name>A0A2T5J537_9SPHI</name>
<organism evidence="3 4">
    <name type="scientific">Mucilaginibacter yixingensis</name>
    <dbReference type="NCBI Taxonomy" id="1295612"/>
    <lineage>
        <taxon>Bacteria</taxon>
        <taxon>Pseudomonadati</taxon>
        <taxon>Bacteroidota</taxon>
        <taxon>Sphingobacteriia</taxon>
        <taxon>Sphingobacteriales</taxon>
        <taxon>Sphingobacteriaceae</taxon>
        <taxon>Mucilaginibacter</taxon>
    </lineage>
</organism>
<evidence type="ECO:0000313" key="3">
    <source>
        <dbReference type="EMBL" id="PTQ92941.1"/>
    </source>
</evidence>
<keyword evidence="4" id="KW-1185">Reference proteome</keyword>
<dbReference type="Proteomes" id="UP000244168">
    <property type="component" value="Unassembled WGS sequence"/>
</dbReference>
<dbReference type="InterPro" id="IPR027843">
    <property type="entry name" value="DUF4440"/>
</dbReference>
<evidence type="ECO:0000313" key="4">
    <source>
        <dbReference type="Proteomes" id="UP000244168"/>
    </source>
</evidence>
<protein>
    <submittedName>
        <fullName evidence="3">Uncharacterized protein DUF4440</fullName>
    </submittedName>
</protein>
<reference evidence="3 4" key="1">
    <citation type="submission" date="2018-04" db="EMBL/GenBank/DDBJ databases">
        <title>Genomic Encyclopedia of Archaeal and Bacterial Type Strains, Phase II (KMG-II): from individual species to whole genera.</title>
        <authorList>
            <person name="Goeker M."/>
        </authorList>
    </citation>
    <scope>NUCLEOTIDE SEQUENCE [LARGE SCALE GENOMIC DNA]</scope>
    <source>
        <strain evidence="3 4">DSM 26809</strain>
    </source>
</reference>